<evidence type="ECO:0000313" key="3">
    <source>
        <dbReference type="Proteomes" id="UP000009168"/>
    </source>
</evidence>
<dbReference type="EMBL" id="GG662767">
    <property type="protein sequence ID" value="EWS75385.1"/>
    <property type="molecule type" value="Genomic_DNA"/>
</dbReference>
<dbReference type="InParanoid" id="W7X7P2"/>
<dbReference type="KEGG" id="tet:TTHERM_000099889"/>
<gene>
    <name evidence="2" type="ORF">TTHERM_000099889</name>
</gene>
<evidence type="ECO:0000313" key="2">
    <source>
        <dbReference type="EMBL" id="EWS75385.1"/>
    </source>
</evidence>
<dbReference type="AlphaFoldDB" id="W7X7P2"/>
<dbReference type="RefSeq" id="XP_012652059.1">
    <property type="nucleotide sequence ID" value="XM_012796605.1"/>
</dbReference>
<name>W7X7P2_TETTS</name>
<feature type="chain" id="PRO_5004903499" evidence="1">
    <location>
        <begin position="18"/>
        <end position="181"/>
    </location>
</feature>
<feature type="signal peptide" evidence="1">
    <location>
        <begin position="1"/>
        <end position="17"/>
    </location>
</feature>
<dbReference type="OrthoDB" id="10035969at2759"/>
<protein>
    <submittedName>
        <fullName evidence="2">Zinc finger, LSD1 subclass family protein, putative</fullName>
    </submittedName>
</protein>
<accession>W7X7P2</accession>
<dbReference type="Gene3D" id="2.10.220.10">
    <property type="entry name" value="Hormone Receptor, Insulin-like Growth Factor Receptor 1, Chain A, domain 2"/>
    <property type="match status" value="1"/>
</dbReference>
<dbReference type="CDD" id="cd00064">
    <property type="entry name" value="FU"/>
    <property type="match status" value="1"/>
</dbReference>
<dbReference type="Proteomes" id="UP000009168">
    <property type="component" value="Unassembled WGS sequence"/>
</dbReference>
<dbReference type="InterPro" id="IPR006212">
    <property type="entry name" value="Furin_repeat"/>
</dbReference>
<reference evidence="3" key="1">
    <citation type="journal article" date="2006" name="PLoS Biol.">
        <title>Macronuclear genome sequence of the ciliate Tetrahymena thermophila, a model eukaryote.</title>
        <authorList>
            <person name="Eisen J.A."/>
            <person name="Coyne R.S."/>
            <person name="Wu M."/>
            <person name="Wu D."/>
            <person name="Thiagarajan M."/>
            <person name="Wortman J.R."/>
            <person name="Badger J.H."/>
            <person name="Ren Q."/>
            <person name="Amedeo P."/>
            <person name="Jones K.M."/>
            <person name="Tallon L.J."/>
            <person name="Delcher A.L."/>
            <person name="Salzberg S.L."/>
            <person name="Silva J.C."/>
            <person name="Haas B.J."/>
            <person name="Majoros W.H."/>
            <person name="Farzad M."/>
            <person name="Carlton J.M."/>
            <person name="Smith R.K. Jr."/>
            <person name="Garg J."/>
            <person name="Pearlman R.E."/>
            <person name="Karrer K.M."/>
            <person name="Sun L."/>
            <person name="Manning G."/>
            <person name="Elde N.C."/>
            <person name="Turkewitz A.P."/>
            <person name="Asai D.J."/>
            <person name="Wilkes D.E."/>
            <person name="Wang Y."/>
            <person name="Cai H."/>
            <person name="Collins K."/>
            <person name="Stewart B.A."/>
            <person name="Lee S.R."/>
            <person name="Wilamowska K."/>
            <person name="Weinberg Z."/>
            <person name="Ruzzo W.L."/>
            <person name="Wloga D."/>
            <person name="Gaertig J."/>
            <person name="Frankel J."/>
            <person name="Tsao C.-C."/>
            <person name="Gorovsky M.A."/>
            <person name="Keeling P.J."/>
            <person name="Waller R.F."/>
            <person name="Patron N.J."/>
            <person name="Cherry J.M."/>
            <person name="Stover N.A."/>
            <person name="Krieger C.J."/>
            <person name="del Toro C."/>
            <person name="Ryder H.F."/>
            <person name="Williamson S.C."/>
            <person name="Barbeau R.A."/>
            <person name="Hamilton E.P."/>
            <person name="Orias E."/>
        </authorList>
    </citation>
    <scope>NUCLEOTIDE SEQUENCE [LARGE SCALE GENOMIC DNA]</scope>
    <source>
        <strain evidence="3">SB210</strain>
    </source>
</reference>
<evidence type="ECO:0000256" key="1">
    <source>
        <dbReference type="SAM" id="SignalP"/>
    </source>
</evidence>
<keyword evidence="3" id="KW-1185">Reference proteome</keyword>
<proteinExistence type="predicted"/>
<dbReference type="GeneID" id="24437275"/>
<organism evidence="2 3">
    <name type="scientific">Tetrahymena thermophila (strain SB210)</name>
    <dbReference type="NCBI Taxonomy" id="312017"/>
    <lineage>
        <taxon>Eukaryota</taxon>
        <taxon>Sar</taxon>
        <taxon>Alveolata</taxon>
        <taxon>Ciliophora</taxon>
        <taxon>Intramacronucleata</taxon>
        <taxon>Oligohymenophorea</taxon>
        <taxon>Hymenostomatida</taxon>
        <taxon>Tetrahymenina</taxon>
        <taxon>Tetrahymenidae</taxon>
        <taxon>Tetrahymena</taxon>
    </lineage>
</organism>
<dbReference type="SUPFAM" id="SSF57184">
    <property type="entry name" value="Growth factor receptor domain"/>
    <property type="match status" value="1"/>
</dbReference>
<keyword evidence="1" id="KW-0732">Signal</keyword>
<dbReference type="InterPro" id="IPR009030">
    <property type="entry name" value="Growth_fac_rcpt_cys_sf"/>
</dbReference>
<sequence length="181" mass="20812">MDLKLFILIFMWKVIFAQKTDTDLKQKIKIYQETEEVLIQSSYPSLRASRNLQNNQYFISQNQCTYIIGQQSCCTNLLQAGGALNCSNCQTCLQCQNKYYCLDCVLRSQFINENGYCLGVCDAKNGYYTLNFQYKKTSSPNLSYGNQCLKCHQSCKTCNGNSENNCLTCQDSLQLQQNKQY</sequence>